<dbReference type="RefSeq" id="WP_386444357.1">
    <property type="nucleotide sequence ID" value="NZ_JBHSFH010000004.1"/>
</dbReference>
<reference evidence="2" key="1">
    <citation type="journal article" date="2019" name="Int. J. Syst. Evol. Microbiol.">
        <title>The Global Catalogue of Microorganisms (GCM) 10K type strain sequencing project: providing services to taxonomists for standard genome sequencing and annotation.</title>
        <authorList>
            <consortium name="The Broad Institute Genomics Platform"/>
            <consortium name="The Broad Institute Genome Sequencing Center for Infectious Disease"/>
            <person name="Wu L."/>
            <person name="Ma J."/>
        </authorList>
    </citation>
    <scope>NUCLEOTIDE SEQUENCE [LARGE SCALE GENOMIC DNA]</scope>
    <source>
        <strain evidence="2">CGMCC 4.7357</strain>
    </source>
</reference>
<evidence type="ECO:0000313" key="1">
    <source>
        <dbReference type="EMBL" id="MFC4494070.1"/>
    </source>
</evidence>
<gene>
    <name evidence="1" type="ORF">ACFPA8_07980</name>
</gene>
<proteinExistence type="predicted"/>
<name>A0ABV9A534_9ACTN</name>
<evidence type="ECO:0000313" key="2">
    <source>
        <dbReference type="Proteomes" id="UP001595997"/>
    </source>
</evidence>
<keyword evidence="2" id="KW-1185">Reference proteome</keyword>
<dbReference type="Proteomes" id="UP001595997">
    <property type="component" value="Unassembled WGS sequence"/>
</dbReference>
<accession>A0ABV9A534</accession>
<organism evidence="1 2">
    <name type="scientific">Streptomyces ovatisporus</name>
    <dbReference type="NCBI Taxonomy" id="1128682"/>
    <lineage>
        <taxon>Bacteria</taxon>
        <taxon>Bacillati</taxon>
        <taxon>Actinomycetota</taxon>
        <taxon>Actinomycetes</taxon>
        <taxon>Kitasatosporales</taxon>
        <taxon>Streptomycetaceae</taxon>
        <taxon>Streptomyces</taxon>
    </lineage>
</organism>
<comment type="caution">
    <text evidence="1">The sequence shown here is derived from an EMBL/GenBank/DDBJ whole genome shotgun (WGS) entry which is preliminary data.</text>
</comment>
<sequence>MALTPLATQADMEARGVTVALSEELALATFLDTASATVREAAGCPISETTDTVVLEGGRDLRLPLPGPPVSTVSAVLVDGVAVSDWTLRSGALLRDAGWQSGCTPPEVTVTYTHGLPTVPADIVDLVCRLAAKSLVGLRTSPEDAGLAAPPLVSERIGDYSAVYSYNTPLHTEAELPDYLRGRLRARFGGGAGVVRLR</sequence>
<dbReference type="EMBL" id="JBHSFH010000004">
    <property type="protein sequence ID" value="MFC4494070.1"/>
    <property type="molecule type" value="Genomic_DNA"/>
</dbReference>
<protein>
    <submittedName>
        <fullName evidence="1">Uncharacterized protein</fullName>
    </submittedName>
</protein>